<organism evidence="3 4">
    <name type="scientific">Streptomyces avermitilis</name>
    <dbReference type="NCBI Taxonomy" id="33903"/>
    <lineage>
        <taxon>Bacteria</taxon>
        <taxon>Bacillati</taxon>
        <taxon>Actinomycetota</taxon>
        <taxon>Actinomycetes</taxon>
        <taxon>Kitasatosporales</taxon>
        <taxon>Streptomycetaceae</taxon>
        <taxon>Streptomyces</taxon>
    </lineage>
</organism>
<evidence type="ECO:0000256" key="1">
    <source>
        <dbReference type="SAM" id="MobiDB-lite"/>
    </source>
</evidence>
<evidence type="ECO:0000313" key="5">
    <source>
        <dbReference type="Proteomes" id="UP000302139"/>
    </source>
</evidence>
<proteinExistence type="predicted"/>
<dbReference type="EMBL" id="BJHX01000002">
    <property type="protein sequence ID" value="GDY69570.1"/>
    <property type="molecule type" value="Genomic_DNA"/>
</dbReference>
<evidence type="ECO:0000313" key="3">
    <source>
        <dbReference type="EMBL" id="GDY79828.1"/>
    </source>
</evidence>
<gene>
    <name evidence="2" type="ORF">SAV14893_089630</name>
    <name evidence="3" type="ORF">SAV31267_093130</name>
</gene>
<reference evidence="2 5" key="2">
    <citation type="submission" date="2019-04" db="EMBL/GenBank/DDBJ databases">
        <title>Draft genome sequences of Streptomyces avermitilis NBRC 14893.</title>
        <authorList>
            <person name="Komaki H."/>
            <person name="Tamura T."/>
            <person name="Hosoyama A."/>
        </authorList>
    </citation>
    <scope>NUCLEOTIDE SEQUENCE [LARGE SCALE GENOMIC DNA]</scope>
    <source>
        <strain evidence="2 5">NBRC 14893</strain>
    </source>
</reference>
<protein>
    <submittedName>
        <fullName evidence="3">Uncharacterized protein</fullName>
    </submittedName>
</protein>
<feature type="region of interest" description="Disordered" evidence="1">
    <location>
        <begin position="48"/>
        <end position="70"/>
    </location>
</feature>
<sequence>MSLKLALPQSAFAVLLLAPAAMGGLLTCVGRWERPDGRRDTASACALVGSRHGPTLPSPAPDGSLEELTG</sequence>
<evidence type="ECO:0000313" key="4">
    <source>
        <dbReference type="Proteomes" id="UP000299211"/>
    </source>
</evidence>
<dbReference type="AlphaFoldDB" id="A0A4D4N5J8"/>
<dbReference type="Proteomes" id="UP000302139">
    <property type="component" value="Unassembled WGS sequence"/>
</dbReference>
<reference evidence="3 4" key="1">
    <citation type="submission" date="2019-04" db="EMBL/GenBank/DDBJ databases">
        <title>Draft genome sequences of Streptomyces avermitilis ATCC 31267.</title>
        <authorList>
            <person name="Komaki H."/>
            <person name="Tamura T."/>
            <person name="Hosoyama A."/>
        </authorList>
    </citation>
    <scope>NUCLEOTIDE SEQUENCE [LARGE SCALE GENOMIC DNA]</scope>
    <source>
        <strain evidence="3 4">ATCC 31267</strain>
    </source>
</reference>
<comment type="caution">
    <text evidence="3">The sequence shown here is derived from an EMBL/GenBank/DDBJ whole genome shotgun (WGS) entry which is preliminary data.</text>
</comment>
<name>A0A4D4N5J8_STRAX</name>
<dbReference type="Proteomes" id="UP000299211">
    <property type="component" value="Unassembled WGS sequence"/>
</dbReference>
<accession>A0A4D4N5J8</accession>
<dbReference type="EMBL" id="BJHY01000002">
    <property type="protein sequence ID" value="GDY79828.1"/>
    <property type="molecule type" value="Genomic_DNA"/>
</dbReference>
<evidence type="ECO:0000313" key="2">
    <source>
        <dbReference type="EMBL" id="GDY69570.1"/>
    </source>
</evidence>